<proteinExistence type="predicted"/>
<feature type="non-terminal residue" evidence="1">
    <location>
        <position position="1"/>
    </location>
</feature>
<evidence type="ECO:0008006" key="3">
    <source>
        <dbReference type="Google" id="ProtNLM"/>
    </source>
</evidence>
<reference evidence="1" key="1">
    <citation type="submission" date="2019-04" db="EMBL/GenBank/DDBJ databases">
        <authorList>
            <person name="Alioto T."/>
            <person name="Alioto T."/>
        </authorList>
    </citation>
    <scope>NUCLEOTIDE SEQUENCE [LARGE SCALE GENOMIC DNA]</scope>
</reference>
<dbReference type="EMBL" id="CABDUW010000026">
    <property type="protein sequence ID" value="VTJ53179.1"/>
    <property type="molecule type" value="Genomic_DNA"/>
</dbReference>
<dbReference type="Pfam" id="PF10229">
    <property type="entry name" value="MMADHC"/>
    <property type="match status" value="1"/>
</dbReference>
<gene>
    <name evidence="1" type="ORF">MONAX_5E032557</name>
</gene>
<dbReference type="PANTHER" id="PTHR13192">
    <property type="entry name" value="MY011 PROTEIN"/>
    <property type="match status" value="1"/>
</dbReference>
<dbReference type="GO" id="GO:0009235">
    <property type="term" value="P:cobalamin metabolic process"/>
    <property type="evidence" value="ECO:0007669"/>
    <property type="project" value="InterPro"/>
</dbReference>
<comment type="caution">
    <text evidence="1">The sequence shown here is derived from an EMBL/GenBank/DDBJ whole genome shotgun (WGS) entry which is preliminary data.</text>
</comment>
<sequence>PGSANRRSALVGLRDTRAHHRFDDPLHRCTWKQLSWPGRDQSSRYPHRLRRSHFDGAKSQNLGPLEAGGDWYGWFPPALAPPNSPILGPDFSEYFAKEKILCLSSPLEMANVLCNRARLVSYLPGFCSLVKRVVNPKAFSTAGSSGSDESHVATAPPDICSRTVWPDETMGPFGPQDQRFQLPGNIGFDCHLNGTASQKKNQVHKTLPDVLAEPLSTERHEFVMAQYVNEFQGNDGPVEQEINSAETYFESARVECAIQTCPELLQRDFESLFPEVANSKLMILTVTQKTKNDMTVWSEEVELEREMLLEKFINGAKEICFALRAEGYWADFIDPSSGLAFFGPYTNSTLFETDERYRYLGFTVDDLGCCKVIRHSLWGTHVVVGSIFTNATPDSHIMKKLSGN</sequence>
<organism evidence="1 2">
    <name type="scientific">Marmota monax</name>
    <name type="common">Woodchuck</name>
    <dbReference type="NCBI Taxonomy" id="9995"/>
    <lineage>
        <taxon>Eukaryota</taxon>
        <taxon>Metazoa</taxon>
        <taxon>Chordata</taxon>
        <taxon>Craniata</taxon>
        <taxon>Vertebrata</taxon>
        <taxon>Euteleostomi</taxon>
        <taxon>Mammalia</taxon>
        <taxon>Eutheria</taxon>
        <taxon>Euarchontoglires</taxon>
        <taxon>Glires</taxon>
        <taxon>Rodentia</taxon>
        <taxon>Sciuromorpha</taxon>
        <taxon>Sciuridae</taxon>
        <taxon>Xerinae</taxon>
        <taxon>Marmotini</taxon>
        <taxon>Marmota</taxon>
    </lineage>
</organism>
<dbReference type="InterPro" id="IPR019362">
    <property type="entry name" value="MMADHC"/>
</dbReference>
<dbReference type="PANTHER" id="PTHR13192:SF3">
    <property type="entry name" value="COBALAMIN TRAFFICKING PROTEIN CBLD"/>
    <property type="match status" value="1"/>
</dbReference>
<name>A0A5E4A805_MARMO</name>
<accession>A0A5E4A805</accession>
<evidence type="ECO:0000313" key="2">
    <source>
        <dbReference type="Proteomes" id="UP000335636"/>
    </source>
</evidence>
<dbReference type="GO" id="GO:0005739">
    <property type="term" value="C:mitochondrion"/>
    <property type="evidence" value="ECO:0007669"/>
    <property type="project" value="TreeGrafter"/>
</dbReference>
<keyword evidence="2" id="KW-1185">Reference proteome</keyword>
<evidence type="ECO:0000313" key="1">
    <source>
        <dbReference type="EMBL" id="VTJ53179.1"/>
    </source>
</evidence>
<dbReference type="AlphaFoldDB" id="A0A5E4A805"/>
<protein>
    <recommendedName>
        <fullName evidence="3">Metabolism of cobalamin associated D</fullName>
    </recommendedName>
</protein>
<dbReference type="Proteomes" id="UP000335636">
    <property type="component" value="Unassembled WGS sequence"/>
</dbReference>